<comment type="caution">
    <text evidence="8">The sequence shown here is derived from an EMBL/GenBank/DDBJ whole genome shotgun (WGS) entry which is preliminary data.</text>
</comment>
<dbReference type="PANTHER" id="PTHR11009">
    <property type="entry name" value="DER1-LIKE PROTEIN, DERLIN"/>
    <property type="match status" value="1"/>
</dbReference>
<keyword evidence="3 7" id="KW-0812">Transmembrane</keyword>
<dbReference type="EMBL" id="JASPKY010001070">
    <property type="protein sequence ID" value="KAK9679188.1"/>
    <property type="molecule type" value="Genomic_DNA"/>
</dbReference>
<comment type="subcellular location">
    <subcellularLocation>
        <location evidence="1 7">Endoplasmic reticulum membrane</location>
        <topology evidence="1 7">Multi-pass membrane protein</topology>
    </subcellularLocation>
</comment>
<dbReference type="Pfam" id="PF04511">
    <property type="entry name" value="DER1"/>
    <property type="match status" value="1"/>
</dbReference>
<organism evidence="8 9">
    <name type="scientific">Popillia japonica</name>
    <name type="common">Japanese beetle</name>
    <dbReference type="NCBI Taxonomy" id="7064"/>
    <lineage>
        <taxon>Eukaryota</taxon>
        <taxon>Metazoa</taxon>
        <taxon>Ecdysozoa</taxon>
        <taxon>Arthropoda</taxon>
        <taxon>Hexapoda</taxon>
        <taxon>Insecta</taxon>
        <taxon>Pterygota</taxon>
        <taxon>Neoptera</taxon>
        <taxon>Endopterygota</taxon>
        <taxon>Coleoptera</taxon>
        <taxon>Polyphaga</taxon>
        <taxon>Scarabaeiformia</taxon>
        <taxon>Scarabaeidae</taxon>
        <taxon>Rutelinae</taxon>
        <taxon>Popillia</taxon>
    </lineage>
</organism>
<evidence type="ECO:0000256" key="2">
    <source>
        <dbReference type="ARBA" id="ARBA00008917"/>
    </source>
</evidence>
<dbReference type="GO" id="GO:0006950">
    <property type="term" value="P:response to stress"/>
    <property type="evidence" value="ECO:0007669"/>
    <property type="project" value="UniProtKB-ARBA"/>
</dbReference>
<protein>
    <recommendedName>
        <fullName evidence="7">Derlin</fullName>
    </recommendedName>
</protein>
<dbReference type="InterPro" id="IPR007599">
    <property type="entry name" value="DER1"/>
</dbReference>
<comment type="similarity">
    <text evidence="2 7">Belongs to the derlin family.</text>
</comment>
<dbReference type="AlphaFoldDB" id="A0AAW1HRL7"/>
<evidence type="ECO:0000256" key="5">
    <source>
        <dbReference type="ARBA" id="ARBA00022989"/>
    </source>
</evidence>
<proteinExistence type="inferred from homology"/>
<sequence>MIFDDYSVLPEHQKVQIKWQIKLDVYACLIEYYEFANSRLKFGFTLLGRFGLVNPINLILLYEPIKRFQLWRLVTCVFYYPLSPAHGFQFLLNLYFLYNYSRRLETGHYGGKPADYFTLLVFNWLCAVIIGLILNFSILLEIMVLSVLYVWCQLNKDVIVSFWFGTRFKAMYLPWVFLGFNMILSGGGITELIGILIGHLYVFLMFQYPQELGGRALLQTPTIFKEWFPDTVGGVHTFGAPPQRPPQPGNRGRGVFGRHNWGTGHVLGGQ</sequence>
<gene>
    <name evidence="8" type="ORF">QE152_g40217</name>
</gene>
<comment type="function">
    <text evidence="7">May be involved in the degradation of misfolded endoplasmic reticulum (ER) luminal proteins.</text>
</comment>
<evidence type="ECO:0000313" key="9">
    <source>
        <dbReference type="Proteomes" id="UP001458880"/>
    </source>
</evidence>
<dbReference type="SUPFAM" id="SSF144091">
    <property type="entry name" value="Rhomboid-like"/>
    <property type="match status" value="1"/>
</dbReference>
<name>A0AAW1HRL7_POPJA</name>
<reference evidence="8 9" key="1">
    <citation type="journal article" date="2024" name="BMC Genomics">
        <title>De novo assembly and annotation of Popillia japonica's genome with initial clues to its potential as an invasive pest.</title>
        <authorList>
            <person name="Cucini C."/>
            <person name="Boschi S."/>
            <person name="Funari R."/>
            <person name="Cardaioli E."/>
            <person name="Iannotti N."/>
            <person name="Marturano G."/>
            <person name="Paoli F."/>
            <person name="Bruttini M."/>
            <person name="Carapelli A."/>
            <person name="Frati F."/>
            <person name="Nardi F."/>
        </authorList>
    </citation>
    <scope>NUCLEOTIDE SEQUENCE [LARGE SCALE GENOMIC DNA]</scope>
    <source>
        <strain evidence="8">DMR45628</strain>
    </source>
</reference>
<dbReference type="GO" id="GO:0005789">
    <property type="term" value="C:endoplasmic reticulum membrane"/>
    <property type="evidence" value="ECO:0007669"/>
    <property type="project" value="UniProtKB-SubCell"/>
</dbReference>
<evidence type="ECO:0000256" key="4">
    <source>
        <dbReference type="ARBA" id="ARBA00022824"/>
    </source>
</evidence>
<evidence type="ECO:0000256" key="6">
    <source>
        <dbReference type="ARBA" id="ARBA00023136"/>
    </source>
</evidence>
<accession>A0AAW1HRL7</accession>
<dbReference type="InterPro" id="IPR035952">
    <property type="entry name" value="Rhomboid-like_sf"/>
</dbReference>
<evidence type="ECO:0000313" key="8">
    <source>
        <dbReference type="EMBL" id="KAK9679188.1"/>
    </source>
</evidence>
<evidence type="ECO:0000256" key="7">
    <source>
        <dbReference type="RuleBase" id="RU363059"/>
    </source>
</evidence>
<keyword evidence="4 7" id="KW-0256">Endoplasmic reticulum</keyword>
<feature type="transmembrane region" description="Helical" evidence="7">
    <location>
        <begin position="183"/>
        <end position="206"/>
    </location>
</feature>
<keyword evidence="9" id="KW-1185">Reference proteome</keyword>
<keyword evidence="6 7" id="KW-0472">Membrane</keyword>
<keyword evidence="5 7" id="KW-1133">Transmembrane helix</keyword>
<feature type="transmembrane region" description="Helical" evidence="7">
    <location>
        <begin position="42"/>
        <end position="61"/>
    </location>
</feature>
<evidence type="ECO:0000256" key="1">
    <source>
        <dbReference type="ARBA" id="ARBA00004477"/>
    </source>
</evidence>
<evidence type="ECO:0000256" key="3">
    <source>
        <dbReference type="ARBA" id="ARBA00022692"/>
    </source>
</evidence>
<dbReference type="Proteomes" id="UP001458880">
    <property type="component" value="Unassembled WGS sequence"/>
</dbReference>
<feature type="transmembrane region" description="Helical" evidence="7">
    <location>
        <begin position="118"/>
        <end position="151"/>
    </location>
</feature>
<feature type="transmembrane region" description="Helical" evidence="7">
    <location>
        <begin position="73"/>
        <end position="98"/>
    </location>
</feature>